<dbReference type="EMBL" id="JAPDNS010000002">
    <property type="protein sequence ID" value="MCW3485811.1"/>
    <property type="molecule type" value="Genomic_DNA"/>
</dbReference>
<evidence type="ECO:0008006" key="5">
    <source>
        <dbReference type="Google" id="ProtNLM"/>
    </source>
</evidence>
<evidence type="ECO:0000313" key="3">
    <source>
        <dbReference type="EMBL" id="MCW3485811.1"/>
    </source>
</evidence>
<evidence type="ECO:0000256" key="1">
    <source>
        <dbReference type="ARBA" id="ARBA00022676"/>
    </source>
</evidence>
<organism evidence="3 4">
    <name type="scientific">Chitinophaga nivalis</name>
    <dbReference type="NCBI Taxonomy" id="2991709"/>
    <lineage>
        <taxon>Bacteria</taxon>
        <taxon>Pseudomonadati</taxon>
        <taxon>Bacteroidota</taxon>
        <taxon>Chitinophagia</taxon>
        <taxon>Chitinophagales</taxon>
        <taxon>Chitinophagaceae</taxon>
        <taxon>Chitinophaga</taxon>
    </lineage>
</organism>
<gene>
    <name evidence="3" type="ORF">OL497_18035</name>
</gene>
<proteinExistence type="predicted"/>
<dbReference type="InterPro" id="IPR050271">
    <property type="entry name" value="UDP-glycosyltransferase"/>
</dbReference>
<dbReference type="PANTHER" id="PTHR48043:SF145">
    <property type="entry name" value="FI06409P-RELATED"/>
    <property type="match status" value="1"/>
</dbReference>
<evidence type="ECO:0000313" key="4">
    <source>
        <dbReference type="Proteomes" id="UP001207742"/>
    </source>
</evidence>
<name>A0ABT3IPJ3_9BACT</name>
<evidence type="ECO:0000256" key="2">
    <source>
        <dbReference type="ARBA" id="ARBA00022679"/>
    </source>
</evidence>
<dbReference type="Proteomes" id="UP001207742">
    <property type="component" value="Unassembled WGS sequence"/>
</dbReference>
<dbReference type="Gene3D" id="3.40.50.2000">
    <property type="entry name" value="Glycogen Phosphorylase B"/>
    <property type="match status" value="2"/>
</dbReference>
<keyword evidence="4" id="KW-1185">Reference proteome</keyword>
<protein>
    <recommendedName>
        <fullName evidence="5">Glycosyl transferase</fullName>
    </recommendedName>
</protein>
<keyword evidence="2" id="KW-0808">Transferase</keyword>
<dbReference type="PANTHER" id="PTHR48043">
    <property type="entry name" value="EG:EG0003.4 PROTEIN-RELATED"/>
    <property type="match status" value="1"/>
</dbReference>
<dbReference type="RefSeq" id="WP_264732618.1">
    <property type="nucleotide sequence ID" value="NZ_JAPDNR010000001.1"/>
</dbReference>
<accession>A0ABT3IPJ3</accession>
<comment type="caution">
    <text evidence="3">The sequence shown here is derived from an EMBL/GenBank/DDBJ whole genome shotgun (WGS) entry which is preliminary data.</text>
</comment>
<dbReference type="SUPFAM" id="SSF53756">
    <property type="entry name" value="UDP-Glycosyltransferase/glycogen phosphorylase"/>
    <property type="match status" value="1"/>
</dbReference>
<dbReference type="InterPro" id="IPR002213">
    <property type="entry name" value="UDP_glucos_trans"/>
</dbReference>
<dbReference type="Pfam" id="PF00201">
    <property type="entry name" value="UDPGT"/>
    <property type="match status" value="1"/>
</dbReference>
<reference evidence="3 4" key="1">
    <citation type="submission" date="2022-10" db="EMBL/GenBank/DDBJ databases">
        <title>Chitinophaga nivalis PC15 sp. nov., isolated from Pyeongchang county, South Korea.</title>
        <authorList>
            <person name="Trinh H.N."/>
        </authorList>
    </citation>
    <scope>NUCLEOTIDE SEQUENCE [LARGE SCALE GENOMIC DNA]</scope>
    <source>
        <strain evidence="3 4">PC14</strain>
    </source>
</reference>
<keyword evidence="1" id="KW-0328">Glycosyltransferase</keyword>
<sequence>MKRTIVFILSPYISHIIAAVKVARHLQQRGFHIVYVSSPLLQTAIHRYGFDCHPTSVKFIGHTGQDPVVIKILLEEIKAQYAPVAFMVEVGFWEAALLLKGMGIRFLMLQSWAYGDRCAYMPPFYRHKKLPSRNIPVFVWNTVVWEWSNLYHRFLQRGFWQRYRAVVQLSNLPASVRHVTFKNRSTICRVLHVPELVLYPAELDFPRKLHPDTRFAGPFIDADRTENAFDFEQIDLSKPLVVCSLGSLTHWYEQAPLFYQKVIDAFRICTQYTLVMNVGHCIEQFKDTVLPANVHLYRAIPQLTLLKKARFFITHGGASSLKEGIHFAVPMLVYPWTLKSDMYENAKRIVYHQLGIAGDIEQDSPADIVRHLEALCQDRITTGIRYMQSIFEQYQTAESTVIDFIESVIHH</sequence>